<keyword evidence="8" id="KW-0472">Membrane</keyword>
<evidence type="ECO:0000259" key="11">
    <source>
        <dbReference type="Pfam" id="PF18097"/>
    </source>
</evidence>
<feature type="domain" description="Vta1/callose synthase N-terminal" evidence="10">
    <location>
        <begin position="12"/>
        <end position="153"/>
    </location>
</feature>
<dbReference type="FunCoup" id="A7RV00">
    <property type="interactions" value="928"/>
</dbReference>
<proteinExistence type="inferred from homology"/>
<evidence type="ECO:0000256" key="3">
    <source>
        <dbReference type="ARBA" id="ARBA00007895"/>
    </source>
</evidence>
<dbReference type="InterPro" id="IPR044538">
    <property type="entry name" value="Vta1-like"/>
</dbReference>
<dbReference type="GO" id="GO:0010008">
    <property type="term" value="C:endosome membrane"/>
    <property type="evidence" value="ECO:0007669"/>
    <property type="project" value="UniProtKB-SubCell"/>
</dbReference>
<dbReference type="InterPro" id="IPR023175">
    <property type="entry name" value="Vta1/CALS_N_sf"/>
</dbReference>
<protein>
    <recommendedName>
        <fullName evidence="14">Vacuolar protein sorting-associated protein VTA1 homolog</fullName>
    </recommendedName>
</protein>
<evidence type="ECO:0000256" key="8">
    <source>
        <dbReference type="ARBA" id="ARBA00023136"/>
    </source>
</evidence>
<evidence type="ECO:0000256" key="4">
    <source>
        <dbReference type="ARBA" id="ARBA00022448"/>
    </source>
</evidence>
<dbReference type="PANTHER" id="PTHR46009:SF1">
    <property type="entry name" value="VACUOLAR PROTEIN SORTING-ASSOCIATED PROTEIN VTA1 HOMOLOG"/>
    <property type="match status" value="1"/>
</dbReference>
<accession>A7RV00</accession>
<dbReference type="InterPro" id="IPR041212">
    <property type="entry name" value="Vta1_C"/>
</dbReference>
<dbReference type="AlphaFoldDB" id="A7RV00"/>
<dbReference type="PANTHER" id="PTHR46009">
    <property type="entry name" value="VACUOLAR PROTEIN SORTING-ASSOCIATED PROTEIN VTA1 HOMOLOG"/>
    <property type="match status" value="1"/>
</dbReference>
<dbReference type="Pfam" id="PF04652">
    <property type="entry name" value="Vta1"/>
    <property type="match status" value="1"/>
</dbReference>
<evidence type="ECO:0000256" key="2">
    <source>
        <dbReference type="ARBA" id="ARBA00004496"/>
    </source>
</evidence>
<dbReference type="InParanoid" id="A7RV00"/>
<evidence type="ECO:0000256" key="7">
    <source>
        <dbReference type="ARBA" id="ARBA00022927"/>
    </source>
</evidence>
<dbReference type="Proteomes" id="UP000001593">
    <property type="component" value="Unassembled WGS sequence"/>
</dbReference>
<dbReference type="OMA" id="AYWCEYH"/>
<keyword evidence="4" id="KW-0813">Transport</keyword>
<dbReference type="GO" id="GO:0005771">
    <property type="term" value="C:multivesicular body"/>
    <property type="evidence" value="ECO:0000318"/>
    <property type="project" value="GO_Central"/>
</dbReference>
<dbReference type="GO" id="GO:0015031">
    <property type="term" value="P:protein transport"/>
    <property type="evidence" value="ECO:0007669"/>
    <property type="project" value="UniProtKB-KW"/>
</dbReference>
<dbReference type="PhylomeDB" id="A7RV00"/>
<evidence type="ECO:0000256" key="9">
    <source>
        <dbReference type="SAM" id="MobiDB-lite"/>
    </source>
</evidence>
<gene>
    <name evidence="12" type="ORF">NEMVEDRAFT_v1g94572</name>
</gene>
<dbReference type="Pfam" id="PF18097">
    <property type="entry name" value="Vta1_C"/>
    <property type="match status" value="1"/>
</dbReference>
<organism evidence="12 13">
    <name type="scientific">Nematostella vectensis</name>
    <name type="common">Starlet sea anemone</name>
    <dbReference type="NCBI Taxonomy" id="45351"/>
    <lineage>
        <taxon>Eukaryota</taxon>
        <taxon>Metazoa</taxon>
        <taxon>Cnidaria</taxon>
        <taxon>Anthozoa</taxon>
        <taxon>Hexacorallia</taxon>
        <taxon>Actiniaria</taxon>
        <taxon>Edwardsiidae</taxon>
        <taxon>Nematostella</taxon>
    </lineage>
</organism>
<dbReference type="STRING" id="45351.A7RV00"/>
<feature type="compositionally biased region" description="Polar residues" evidence="9">
    <location>
        <begin position="186"/>
        <end position="196"/>
    </location>
</feature>
<evidence type="ECO:0000256" key="1">
    <source>
        <dbReference type="ARBA" id="ARBA00004481"/>
    </source>
</evidence>
<name>A7RV00_NEMVE</name>
<feature type="compositionally biased region" description="Low complexity" evidence="9">
    <location>
        <begin position="170"/>
        <end position="184"/>
    </location>
</feature>
<comment type="similarity">
    <text evidence="3">Belongs to the VTA1 family.</text>
</comment>
<keyword evidence="7" id="KW-0653">Protein transport</keyword>
<evidence type="ECO:0000256" key="6">
    <source>
        <dbReference type="ARBA" id="ARBA00022753"/>
    </source>
</evidence>
<evidence type="ECO:0000256" key="5">
    <source>
        <dbReference type="ARBA" id="ARBA00022490"/>
    </source>
</evidence>
<evidence type="ECO:0000313" key="12">
    <source>
        <dbReference type="EMBL" id="EDO44702.1"/>
    </source>
</evidence>
<dbReference type="Gene3D" id="1.25.40.270">
    <property type="entry name" value="Vacuolar protein sorting-associated protein vta1"/>
    <property type="match status" value="1"/>
</dbReference>
<evidence type="ECO:0000259" key="10">
    <source>
        <dbReference type="Pfam" id="PF04652"/>
    </source>
</evidence>
<dbReference type="eggNOG" id="KOG0917">
    <property type="taxonomic scope" value="Eukaryota"/>
</dbReference>
<dbReference type="HOGENOM" id="CLU_030378_1_0_1"/>
<evidence type="ECO:0000313" key="13">
    <source>
        <dbReference type="Proteomes" id="UP000001593"/>
    </source>
</evidence>
<reference evidence="12 13" key="1">
    <citation type="journal article" date="2007" name="Science">
        <title>Sea anemone genome reveals ancestral eumetazoan gene repertoire and genomic organization.</title>
        <authorList>
            <person name="Putnam N.H."/>
            <person name="Srivastava M."/>
            <person name="Hellsten U."/>
            <person name="Dirks B."/>
            <person name="Chapman J."/>
            <person name="Salamov A."/>
            <person name="Terry A."/>
            <person name="Shapiro H."/>
            <person name="Lindquist E."/>
            <person name="Kapitonov V.V."/>
            <person name="Jurka J."/>
            <person name="Genikhovich G."/>
            <person name="Grigoriev I.V."/>
            <person name="Lucas S.M."/>
            <person name="Steele R.E."/>
            <person name="Finnerty J.R."/>
            <person name="Technau U."/>
            <person name="Martindale M.Q."/>
            <person name="Rokhsar D.S."/>
        </authorList>
    </citation>
    <scope>NUCLEOTIDE SEQUENCE [LARGE SCALE GENOMIC DNA]</scope>
    <source>
        <strain evidence="13">CH2 X CH6</strain>
    </source>
</reference>
<evidence type="ECO:0008006" key="14">
    <source>
        <dbReference type="Google" id="ProtNLM"/>
    </source>
</evidence>
<dbReference type="Gene3D" id="1.20.5.420">
    <property type="entry name" value="Immunoglobulin FC, subunit C"/>
    <property type="match status" value="1"/>
</dbReference>
<feature type="region of interest" description="Disordered" evidence="9">
    <location>
        <begin position="154"/>
        <end position="234"/>
    </location>
</feature>
<keyword evidence="6" id="KW-0967">Endosome</keyword>
<dbReference type="InterPro" id="IPR039431">
    <property type="entry name" value="Vta1/CALS_N"/>
</dbReference>
<feature type="compositionally biased region" description="Pro residues" evidence="9">
    <location>
        <begin position="208"/>
        <end position="221"/>
    </location>
</feature>
<sequence>MAADVPPSLKPIQPYLKVAKEYEKRDRIVAYYCNLFAVQKGIKLDSKSPDGKKFLFTLMDKLEKTKKELAGEDAITSDIVGQAHMDEQARQLFLWADTEDRAARFNKNVIKSFYTASLIYDTLAQFGELTDEAAMRQKYSKWKATYINKCLKEGATPTPGPPGGEEDEFGGYFDGDASGASASGEGPSNQSTSSGDQPPAWNAGGDTPPQPQVPSSTPPKPAPRESGATSQEDMDKALKFCRFATSALQYEDVPTAIDNLQKALKVLKKQ</sequence>
<dbReference type="GO" id="GO:0032511">
    <property type="term" value="P:late endosome to vacuole transport via multivesicular body sorting pathway"/>
    <property type="evidence" value="ECO:0000318"/>
    <property type="project" value="GO_Central"/>
</dbReference>
<keyword evidence="13" id="KW-1185">Reference proteome</keyword>
<comment type="subcellular location">
    <subcellularLocation>
        <location evidence="2">Cytoplasm</location>
    </subcellularLocation>
    <subcellularLocation>
        <location evidence="1">Endosome membrane</location>
        <topology evidence="1">Peripheral membrane protein</topology>
    </subcellularLocation>
</comment>
<keyword evidence="5" id="KW-0963">Cytoplasm</keyword>
<dbReference type="EMBL" id="DS469542">
    <property type="protein sequence ID" value="EDO44702.1"/>
    <property type="molecule type" value="Genomic_DNA"/>
</dbReference>
<feature type="domain" description="Vta1 C-terminal" evidence="11">
    <location>
        <begin position="232"/>
        <end position="267"/>
    </location>
</feature>